<comment type="caution">
    <text evidence="5">The sequence shown here is derived from an EMBL/GenBank/DDBJ whole genome shotgun (WGS) entry which is preliminary data.</text>
</comment>
<feature type="signal peptide" evidence="3">
    <location>
        <begin position="1"/>
        <end position="18"/>
    </location>
</feature>
<dbReference type="AlphaFoldDB" id="A0A8H6W707"/>
<evidence type="ECO:0000256" key="1">
    <source>
        <dbReference type="ARBA" id="ARBA00005964"/>
    </source>
</evidence>
<dbReference type="InterPro" id="IPR029058">
    <property type="entry name" value="AB_hydrolase_fold"/>
</dbReference>
<accession>A0A8H6W707</accession>
<organism evidence="5 6">
    <name type="scientific">Mycena chlorophos</name>
    <name type="common">Agaric fungus</name>
    <name type="synonym">Agaricus chlorophos</name>
    <dbReference type="NCBI Taxonomy" id="658473"/>
    <lineage>
        <taxon>Eukaryota</taxon>
        <taxon>Fungi</taxon>
        <taxon>Dikarya</taxon>
        <taxon>Basidiomycota</taxon>
        <taxon>Agaricomycotina</taxon>
        <taxon>Agaricomycetes</taxon>
        <taxon>Agaricomycetidae</taxon>
        <taxon>Agaricales</taxon>
        <taxon>Marasmiineae</taxon>
        <taxon>Mycenaceae</taxon>
        <taxon>Mycena</taxon>
    </lineage>
</organism>
<evidence type="ECO:0000259" key="4">
    <source>
        <dbReference type="Pfam" id="PF00135"/>
    </source>
</evidence>
<dbReference type="EC" id="3.1.1.-" evidence="3"/>
<name>A0A8H6W707_MYCCL</name>
<dbReference type="Pfam" id="PF00135">
    <property type="entry name" value="COesterase"/>
    <property type="match status" value="1"/>
</dbReference>
<reference evidence="5" key="1">
    <citation type="submission" date="2020-05" db="EMBL/GenBank/DDBJ databases">
        <title>Mycena genomes resolve the evolution of fungal bioluminescence.</title>
        <authorList>
            <person name="Tsai I.J."/>
        </authorList>
    </citation>
    <scope>NUCLEOTIDE SEQUENCE</scope>
    <source>
        <strain evidence="5">110903Hualien_Pintung</strain>
    </source>
</reference>
<feature type="chain" id="PRO_5034973297" description="Carboxylic ester hydrolase" evidence="3">
    <location>
        <begin position="19"/>
        <end position="557"/>
    </location>
</feature>
<dbReference type="SUPFAM" id="SSF53474">
    <property type="entry name" value="alpha/beta-Hydrolases"/>
    <property type="match status" value="1"/>
</dbReference>
<keyword evidence="6" id="KW-1185">Reference proteome</keyword>
<dbReference type="Gene3D" id="3.40.50.1820">
    <property type="entry name" value="alpha/beta hydrolase"/>
    <property type="match status" value="1"/>
</dbReference>
<dbReference type="InterPro" id="IPR002018">
    <property type="entry name" value="CarbesteraseB"/>
</dbReference>
<dbReference type="InterPro" id="IPR050654">
    <property type="entry name" value="AChE-related_enzymes"/>
</dbReference>
<proteinExistence type="inferred from homology"/>
<dbReference type="EMBL" id="JACAZE010000010">
    <property type="protein sequence ID" value="KAF7305251.1"/>
    <property type="molecule type" value="Genomic_DNA"/>
</dbReference>
<dbReference type="PROSITE" id="PS00941">
    <property type="entry name" value="CARBOXYLESTERASE_B_2"/>
    <property type="match status" value="1"/>
</dbReference>
<protein>
    <recommendedName>
        <fullName evidence="3">Carboxylic ester hydrolase</fullName>
        <ecNumber evidence="3">3.1.1.-</ecNumber>
    </recommendedName>
</protein>
<keyword evidence="3" id="KW-0732">Signal</keyword>
<comment type="similarity">
    <text evidence="1 3">Belongs to the type-B carboxylesterase/lipase family.</text>
</comment>
<dbReference type="GO" id="GO:0052689">
    <property type="term" value="F:carboxylic ester hydrolase activity"/>
    <property type="evidence" value="ECO:0007669"/>
    <property type="project" value="TreeGrafter"/>
</dbReference>
<evidence type="ECO:0000313" key="6">
    <source>
        <dbReference type="Proteomes" id="UP000613580"/>
    </source>
</evidence>
<sequence length="557" mass="58966">MLKSTLVAGLCAAASAYGARVKIGHTTVNGLDIPTLEQEFFGGIPYAVPPLGELRFRPPVLKTTLDGDTFNATAFGPSCLQAARNLPAYNVDPAFLSEDCLFVNILRPAGLSTESRLPVMLWVYGGGFDSGSSTIFNASAIVLESVLRGTPVIFASLNYRLGPLGFPQGQEAGASGALNLGIKDELAAIEWMHTNVGSFGGDKDKITVFGESAGAVMTSILFLNSPIDKFARAAIFESGSQATSALFLADRNEADWQNFVAGVGSCASLANSSSTFGCLREASTADLLTGFVASLNETTALFPWQPLIDGPGGLIPELPSVLFEKGEFAKMPFIAGTNLDEGTLFLGTSLFANTTGSVVAETEVFEGLVEEFTPSFSSASALASGVNELLTLYPDIPALGSPYGTGNETFGLAPEYKQASAIVGDISFMALRRAWMGAVASKGVPTFGYLFTEPQPQNASDLGVFHSSEVTFVFGAPPNNATSALAISQAMIHYWVSFADSLTPNDGLGVPRPTWEQWTPKNQAVMQLNGANLTMIPDTFRIEQTDFINSNAKLWNH</sequence>
<evidence type="ECO:0000313" key="5">
    <source>
        <dbReference type="EMBL" id="KAF7305251.1"/>
    </source>
</evidence>
<dbReference type="OrthoDB" id="408631at2759"/>
<feature type="domain" description="Carboxylesterase type B" evidence="4">
    <location>
        <begin position="26"/>
        <end position="532"/>
    </location>
</feature>
<evidence type="ECO:0000256" key="2">
    <source>
        <dbReference type="ARBA" id="ARBA00022801"/>
    </source>
</evidence>
<dbReference type="InterPro" id="IPR019826">
    <property type="entry name" value="Carboxylesterase_B_AS"/>
</dbReference>
<dbReference type="Proteomes" id="UP000613580">
    <property type="component" value="Unassembled WGS sequence"/>
</dbReference>
<dbReference type="PANTHER" id="PTHR43918">
    <property type="entry name" value="ACETYLCHOLINESTERASE"/>
    <property type="match status" value="1"/>
</dbReference>
<keyword evidence="2 3" id="KW-0378">Hydrolase</keyword>
<evidence type="ECO:0000256" key="3">
    <source>
        <dbReference type="RuleBase" id="RU361235"/>
    </source>
</evidence>
<dbReference type="PANTHER" id="PTHR43918:SF4">
    <property type="entry name" value="CARBOXYLIC ESTER HYDROLASE"/>
    <property type="match status" value="1"/>
</dbReference>
<dbReference type="PROSITE" id="PS00122">
    <property type="entry name" value="CARBOXYLESTERASE_B_1"/>
    <property type="match status" value="1"/>
</dbReference>
<dbReference type="InterPro" id="IPR019819">
    <property type="entry name" value="Carboxylesterase_B_CS"/>
</dbReference>
<gene>
    <name evidence="5" type="ORF">HMN09_00775900</name>
</gene>